<evidence type="ECO:0000256" key="2">
    <source>
        <dbReference type="ARBA" id="ARBA00022723"/>
    </source>
</evidence>
<feature type="domain" description="Radical SAM core" evidence="5">
    <location>
        <begin position="99"/>
        <end position="314"/>
    </location>
</feature>
<evidence type="ECO:0000256" key="1">
    <source>
        <dbReference type="ARBA" id="ARBA00022691"/>
    </source>
</evidence>
<dbReference type="EMBL" id="JBJHZX010000002">
    <property type="protein sequence ID" value="MFL0194443.1"/>
    <property type="molecule type" value="Genomic_DNA"/>
</dbReference>
<keyword evidence="7" id="KW-1185">Reference proteome</keyword>
<name>A0ABW8SEY7_9CLOT</name>
<dbReference type="Pfam" id="PF04055">
    <property type="entry name" value="Radical_SAM"/>
    <property type="match status" value="1"/>
</dbReference>
<dbReference type="SFLD" id="SFLDS00029">
    <property type="entry name" value="Radical_SAM"/>
    <property type="match status" value="1"/>
</dbReference>
<accession>A0ABW8SEY7</accession>
<evidence type="ECO:0000313" key="7">
    <source>
        <dbReference type="Proteomes" id="UP001623660"/>
    </source>
</evidence>
<dbReference type="CDD" id="cd01335">
    <property type="entry name" value="Radical_SAM"/>
    <property type="match status" value="1"/>
</dbReference>
<keyword evidence="3" id="KW-0408">Iron</keyword>
<keyword evidence="4" id="KW-0411">Iron-sulfur</keyword>
<dbReference type="PROSITE" id="PS51918">
    <property type="entry name" value="RADICAL_SAM"/>
    <property type="match status" value="1"/>
</dbReference>
<evidence type="ECO:0000256" key="4">
    <source>
        <dbReference type="ARBA" id="ARBA00023014"/>
    </source>
</evidence>
<dbReference type="SFLD" id="SFLDG01067">
    <property type="entry name" value="SPASM/twitch_domain_containing"/>
    <property type="match status" value="1"/>
</dbReference>
<dbReference type="InterPro" id="IPR023885">
    <property type="entry name" value="4Fe4S-binding_SPASM_dom"/>
</dbReference>
<dbReference type="Proteomes" id="UP001623660">
    <property type="component" value="Unassembled WGS sequence"/>
</dbReference>
<gene>
    <name evidence="6" type="ORF">ACJDU8_02480</name>
</gene>
<dbReference type="InterPro" id="IPR058240">
    <property type="entry name" value="rSAM_sf"/>
</dbReference>
<reference evidence="6 7" key="1">
    <citation type="submission" date="2024-11" db="EMBL/GenBank/DDBJ databases">
        <authorList>
            <person name="Heng Y.C."/>
            <person name="Lim A.C.H."/>
            <person name="Lee J.K.Y."/>
            <person name="Kittelmann S."/>
        </authorList>
    </citation>
    <scope>NUCLEOTIDE SEQUENCE [LARGE SCALE GENOMIC DNA]</scope>
    <source>
        <strain evidence="6 7">WILCCON 0269</strain>
    </source>
</reference>
<evidence type="ECO:0000259" key="5">
    <source>
        <dbReference type="PROSITE" id="PS51918"/>
    </source>
</evidence>
<organism evidence="6 7">
    <name type="scientific">Candidatus Clostridium eludens</name>
    <dbReference type="NCBI Taxonomy" id="3381663"/>
    <lineage>
        <taxon>Bacteria</taxon>
        <taxon>Bacillati</taxon>
        <taxon>Bacillota</taxon>
        <taxon>Clostridia</taxon>
        <taxon>Eubacteriales</taxon>
        <taxon>Clostridiaceae</taxon>
        <taxon>Clostridium</taxon>
    </lineage>
</organism>
<dbReference type="Pfam" id="PF13186">
    <property type="entry name" value="SPASM"/>
    <property type="match status" value="1"/>
</dbReference>
<dbReference type="PANTHER" id="PTHR11228">
    <property type="entry name" value="RADICAL SAM DOMAIN PROTEIN"/>
    <property type="match status" value="1"/>
</dbReference>
<dbReference type="InterPro" id="IPR050377">
    <property type="entry name" value="Radical_SAM_PqqE_MftC-like"/>
</dbReference>
<evidence type="ECO:0000256" key="3">
    <source>
        <dbReference type="ARBA" id="ARBA00023004"/>
    </source>
</evidence>
<dbReference type="PANTHER" id="PTHR11228:SF7">
    <property type="entry name" value="PQQA PEPTIDE CYCLASE"/>
    <property type="match status" value="1"/>
</dbReference>
<dbReference type="InterPro" id="IPR013785">
    <property type="entry name" value="Aldolase_TIM"/>
</dbReference>
<sequence>MSIKLKYLNKELKVSNEKIYVVPSDIETVIYKGFRLIISPSNGNWIVIENQLQMNIFLDIELGLSVGKLIGKYAKSLEELKKVLVQIEGKHFDEIINIQEESFPLRLYLTNNCNLRCKHCFMYASNELKNELSTDEIKRLIDKCYEYGSDKIIFTGGEVALKEGFIEILKYAKIIGMYTQVLTNGTLWTTQMINEGAKYIDDLQVSVDGYNEMSNARIRGSGVFDKALETVDEFIKIGGLSVSVSVTPLYDFIDEYYEKYIKFGRQLVEKYKNDDFLIIFGRELIDGRDINASEEKNRLMADRVDKIAEDIYPNNELTAFVRNHEHNRIFRNCGYGALTVNSNGDFYFCGRVNDVRKYGNIRQVPIEHVLEIRKKVREISQVDNLLPCKNCLLKYICGGGCRVTQFPQITQCDIENIDFSKIKARECSQNYINNFYRLMIESNDFLLW</sequence>
<dbReference type="SUPFAM" id="SSF102114">
    <property type="entry name" value="Radical SAM enzymes"/>
    <property type="match status" value="1"/>
</dbReference>
<keyword evidence="1" id="KW-0949">S-adenosyl-L-methionine</keyword>
<dbReference type="InterPro" id="IPR007197">
    <property type="entry name" value="rSAM"/>
</dbReference>
<protein>
    <submittedName>
        <fullName evidence="6">Radical SAM protein</fullName>
    </submittedName>
</protein>
<keyword evidence="2" id="KW-0479">Metal-binding</keyword>
<dbReference type="SFLD" id="SFLDG01386">
    <property type="entry name" value="main_SPASM_domain-containing"/>
    <property type="match status" value="1"/>
</dbReference>
<dbReference type="RefSeq" id="WP_406790563.1">
    <property type="nucleotide sequence ID" value="NZ_JBJHZX010000002.1"/>
</dbReference>
<comment type="caution">
    <text evidence="6">The sequence shown here is derived from an EMBL/GenBank/DDBJ whole genome shotgun (WGS) entry which is preliminary data.</text>
</comment>
<evidence type="ECO:0000313" key="6">
    <source>
        <dbReference type="EMBL" id="MFL0194443.1"/>
    </source>
</evidence>
<dbReference type="Gene3D" id="3.20.20.70">
    <property type="entry name" value="Aldolase class I"/>
    <property type="match status" value="1"/>
</dbReference>
<proteinExistence type="predicted"/>
<dbReference type="NCBIfam" id="TIGR04085">
    <property type="entry name" value="rSAM_more_4Fe4S"/>
    <property type="match status" value="1"/>
</dbReference>